<accession>A0A1G2P4G2</accession>
<evidence type="ECO:0000256" key="1">
    <source>
        <dbReference type="SAM" id="Phobius"/>
    </source>
</evidence>
<dbReference type="EMBL" id="MHSN01000053">
    <property type="protein sequence ID" value="OHA43224.1"/>
    <property type="molecule type" value="Genomic_DNA"/>
</dbReference>
<dbReference type="AlphaFoldDB" id="A0A1G2P4G2"/>
<dbReference type="STRING" id="1802335.A3G59_00510"/>
<feature type="transmembrane region" description="Helical" evidence="1">
    <location>
        <begin position="12"/>
        <end position="45"/>
    </location>
</feature>
<keyword evidence="1" id="KW-0472">Membrane</keyword>
<evidence type="ECO:0000313" key="4">
    <source>
        <dbReference type="Proteomes" id="UP000176881"/>
    </source>
</evidence>
<gene>
    <name evidence="3" type="ORF">A3G59_00510</name>
</gene>
<dbReference type="Proteomes" id="UP000176881">
    <property type="component" value="Unassembled WGS sequence"/>
</dbReference>
<reference evidence="3 4" key="1">
    <citation type="journal article" date="2016" name="Nat. Commun.">
        <title>Thousands of microbial genomes shed light on interconnected biogeochemical processes in an aquifer system.</title>
        <authorList>
            <person name="Anantharaman K."/>
            <person name="Brown C.T."/>
            <person name="Hug L.A."/>
            <person name="Sharon I."/>
            <person name="Castelle C.J."/>
            <person name="Probst A.J."/>
            <person name="Thomas B.C."/>
            <person name="Singh A."/>
            <person name="Wilkins M.J."/>
            <person name="Karaoz U."/>
            <person name="Brodie E.L."/>
            <person name="Williams K.H."/>
            <person name="Hubbard S.S."/>
            <person name="Banfield J.F."/>
        </authorList>
    </citation>
    <scope>NUCLEOTIDE SEQUENCE [LARGE SCALE GENOMIC DNA]</scope>
</reference>
<keyword evidence="1" id="KW-1133">Transmembrane helix</keyword>
<feature type="domain" description="SPW repeat-containing integral membrane" evidence="2">
    <location>
        <begin position="2"/>
        <end position="42"/>
    </location>
</feature>
<dbReference type="Pfam" id="PF03779">
    <property type="entry name" value="SPW"/>
    <property type="match status" value="1"/>
</dbReference>
<name>A0A1G2P4G2_9BACT</name>
<protein>
    <recommendedName>
        <fullName evidence="2">SPW repeat-containing integral membrane domain-containing protein</fullName>
    </recommendedName>
</protein>
<evidence type="ECO:0000313" key="3">
    <source>
        <dbReference type="EMBL" id="OHA43224.1"/>
    </source>
</evidence>
<proteinExistence type="predicted"/>
<comment type="caution">
    <text evidence="3">The sequence shown here is derived from an EMBL/GenBank/DDBJ whole genome shotgun (WGS) entry which is preliminary data.</text>
</comment>
<sequence length="62" mass="6856">MWQHWINGVLGLWLIVSSFLEFSASAMSTNIIVVGIVVAVLAFFGASMDSSTVMREHNVQRT</sequence>
<evidence type="ECO:0000259" key="2">
    <source>
        <dbReference type="Pfam" id="PF03779"/>
    </source>
</evidence>
<organism evidence="3 4">
    <name type="scientific">Candidatus Taylorbacteria bacterium RIFCSPLOWO2_12_FULL_47_20</name>
    <dbReference type="NCBI Taxonomy" id="1802335"/>
    <lineage>
        <taxon>Bacteria</taxon>
        <taxon>Candidatus Tayloriibacteriota</taxon>
    </lineage>
</organism>
<dbReference type="InterPro" id="IPR005530">
    <property type="entry name" value="SPW"/>
</dbReference>
<keyword evidence="1" id="KW-0812">Transmembrane</keyword>